<accession>A0A1Z3HPS4</accession>
<dbReference type="InterPro" id="IPR039331">
    <property type="entry name" value="PAPs-like"/>
</dbReference>
<keyword evidence="1" id="KW-0732">Signal</keyword>
<dbReference type="EC" id="3.1.-.-" evidence="3"/>
<keyword evidence="3" id="KW-0378">Hydrolase</keyword>
<dbReference type="PANTHER" id="PTHR22953">
    <property type="entry name" value="ACID PHOSPHATASE RELATED"/>
    <property type="match status" value="1"/>
</dbReference>
<name>A0A1Z3HPS4_9CYAN</name>
<dbReference type="PANTHER" id="PTHR22953:SF153">
    <property type="entry name" value="PURPLE ACID PHOSPHATASE"/>
    <property type="match status" value="1"/>
</dbReference>
<evidence type="ECO:0000313" key="3">
    <source>
        <dbReference type="EMBL" id="ASC72242.1"/>
    </source>
</evidence>
<dbReference type="OrthoDB" id="4427112at2"/>
<dbReference type="Proteomes" id="UP000191901">
    <property type="component" value="Chromosome"/>
</dbReference>
<sequence length="638" mass="71588">MAKREDLTLLVAGLLLVLTTALLVTMYPRLSPRIQTEETPAVSSGLLTDPFLQNPTPTSVRVVWFTEFAGRDHAVVAGSGLPQGEPEQWRAIATTTQLSRMREDSDSQVTLADVTVADLKAPIHRPIWRHEAELTGLPTGQRIPYRVISLREDGELIRSELFTLSAAPAAGQPLTILLTSDHQLKPMTPANLQQVAETAGQVDAIFMAGDLVNIPDRASEWFDDNQGYAFFPCLQGRAHYALTHADQTTLYRGGELIQHAPLFPAIGNHEVMGRYSMATSLGEQFNDPVPRSAAIQLYQDHAEVFNPTDSEPLRRQWIVDNSFNSDTYEEIFSLPRSTVPNPDRPEQTSRYYAVTFGDVRLISLYVTRIWRQPDVGFNTRGRYRERAADLHNPGAWGHGNHIFEPITPGSWQYQWLQRELASDAFRQAKYKIVMLHHPPHSLGDNVVPPFTEPVRRFDRQDNGQLQAIRYEYPRQDDYLGRDLMPLLEQAGVNLVLYGHSHIWNRFVSPGGMHFLETSNVGNTYGAYWQEQQRQIPPAEANGDLRYGYRQDYYAASGDPNGLRPQIPTVAPLTNEQGDPLPYIASNDITAFSLLDTESGTVSSYYFDTRAPESEVVKFDEFSLGTSSASNETSVVSPE</sequence>
<keyword evidence="4" id="KW-1185">Reference proteome</keyword>
<dbReference type="STRING" id="1641165.XM38_00160"/>
<evidence type="ECO:0000313" key="4">
    <source>
        <dbReference type="Proteomes" id="UP000191901"/>
    </source>
</evidence>
<dbReference type="RefSeq" id="WP_080804819.1">
    <property type="nucleotide sequence ID" value="NZ_CP021983.2"/>
</dbReference>
<reference evidence="3 4" key="1">
    <citation type="journal article" date="2016" name="Biochim. Biophys. Acta">
        <title>Characterization of red-shifted phycobilisomes isolated from the chlorophyll f-containing cyanobacterium Halomicronema hongdechloris.</title>
        <authorList>
            <person name="Li Y."/>
            <person name="Lin Y."/>
            <person name="Garvey C.J."/>
            <person name="Birch D."/>
            <person name="Corkery R.W."/>
            <person name="Loughlin P.C."/>
            <person name="Scheer H."/>
            <person name="Willows R.D."/>
            <person name="Chen M."/>
        </authorList>
    </citation>
    <scope>NUCLEOTIDE SEQUENCE [LARGE SCALE GENOMIC DNA]</scope>
    <source>
        <strain evidence="3 4">C2206</strain>
    </source>
</reference>
<evidence type="ECO:0000259" key="2">
    <source>
        <dbReference type="Pfam" id="PF00149"/>
    </source>
</evidence>
<organism evidence="3 4">
    <name type="scientific">Halomicronema hongdechloris C2206</name>
    <dbReference type="NCBI Taxonomy" id="1641165"/>
    <lineage>
        <taxon>Bacteria</taxon>
        <taxon>Bacillati</taxon>
        <taxon>Cyanobacteriota</taxon>
        <taxon>Cyanophyceae</taxon>
        <taxon>Nodosilineales</taxon>
        <taxon>Nodosilineaceae</taxon>
        <taxon>Halomicronema</taxon>
    </lineage>
</organism>
<protein>
    <submittedName>
        <fullName evidence="3">Metallophosphoesterase</fullName>
        <ecNumber evidence="3">3.1.-.-</ecNumber>
    </submittedName>
</protein>
<dbReference type="InterPro" id="IPR029052">
    <property type="entry name" value="Metallo-depent_PP-like"/>
</dbReference>
<feature type="domain" description="Calcineurin-like phosphoesterase" evidence="2">
    <location>
        <begin position="175"/>
        <end position="502"/>
    </location>
</feature>
<evidence type="ECO:0000256" key="1">
    <source>
        <dbReference type="ARBA" id="ARBA00022729"/>
    </source>
</evidence>
<gene>
    <name evidence="3" type="ORF">XM38_031970</name>
</gene>
<dbReference type="InterPro" id="IPR004843">
    <property type="entry name" value="Calcineurin-like_PHP"/>
</dbReference>
<proteinExistence type="predicted"/>
<dbReference type="Gene3D" id="3.60.21.10">
    <property type="match status" value="1"/>
</dbReference>
<dbReference type="GO" id="GO:0003993">
    <property type="term" value="F:acid phosphatase activity"/>
    <property type="evidence" value="ECO:0007669"/>
    <property type="project" value="InterPro"/>
</dbReference>
<dbReference type="AlphaFoldDB" id="A0A1Z3HPS4"/>
<dbReference type="SUPFAM" id="SSF56300">
    <property type="entry name" value="Metallo-dependent phosphatases"/>
    <property type="match status" value="1"/>
</dbReference>
<dbReference type="Pfam" id="PF00149">
    <property type="entry name" value="Metallophos"/>
    <property type="match status" value="1"/>
</dbReference>
<dbReference type="KEGG" id="hhg:XM38_031970"/>
<dbReference type="EMBL" id="CP021983">
    <property type="protein sequence ID" value="ASC72242.1"/>
    <property type="molecule type" value="Genomic_DNA"/>
</dbReference>